<keyword evidence="2" id="KW-1185">Reference proteome</keyword>
<gene>
    <name evidence="1" type="ORF">MD483_17200</name>
</gene>
<proteinExistence type="predicted"/>
<dbReference type="AlphaFoldDB" id="A0A9X3CHN1"/>
<comment type="caution">
    <text evidence="1">The sequence shown here is derived from an EMBL/GenBank/DDBJ whole genome shotgun (WGS) entry which is preliminary data.</text>
</comment>
<dbReference type="RefSeq" id="WP_252033275.1">
    <property type="nucleotide sequence ID" value="NZ_JAKRRX010000122.1"/>
</dbReference>
<accession>A0A9X3CHN1</accession>
<evidence type="ECO:0000313" key="2">
    <source>
        <dbReference type="Proteomes" id="UP001155586"/>
    </source>
</evidence>
<reference evidence="1" key="1">
    <citation type="submission" date="2022-02" db="EMBL/GenBank/DDBJ databases">
        <title>Vibrio sp. nov., a new bacterium isolated from Bohai sea, China.</title>
        <authorList>
            <person name="Yuan Y."/>
        </authorList>
    </citation>
    <scope>NUCLEOTIDE SEQUENCE</scope>
    <source>
        <strain evidence="1">DBSS07</strain>
    </source>
</reference>
<organism evidence="1 2">
    <name type="scientific">Vibrio paucivorans</name>
    <dbReference type="NCBI Taxonomy" id="2829489"/>
    <lineage>
        <taxon>Bacteria</taxon>
        <taxon>Pseudomonadati</taxon>
        <taxon>Pseudomonadota</taxon>
        <taxon>Gammaproteobacteria</taxon>
        <taxon>Vibrionales</taxon>
        <taxon>Vibrionaceae</taxon>
        <taxon>Vibrio</taxon>
    </lineage>
</organism>
<name>A0A9X3CHN1_9VIBR</name>
<dbReference type="EMBL" id="JAKRRX010000122">
    <property type="protein sequence ID" value="MCW8335549.1"/>
    <property type="molecule type" value="Genomic_DNA"/>
</dbReference>
<evidence type="ECO:0000313" key="1">
    <source>
        <dbReference type="EMBL" id="MCW8335549.1"/>
    </source>
</evidence>
<sequence length="77" mass="8501">MLFISGIALGFTACFLLHSQPARRQVRNLSRALQLIEQKSGFYIQVKQEGLTLQHSNAANEKAAAQLARLTKNATNC</sequence>
<dbReference type="Proteomes" id="UP001155586">
    <property type="component" value="Unassembled WGS sequence"/>
</dbReference>
<protein>
    <submittedName>
        <fullName evidence="1">Uncharacterized protein</fullName>
    </submittedName>
</protein>